<reference evidence="2" key="1">
    <citation type="submission" date="2021-01" db="EMBL/GenBank/DDBJ databases">
        <authorList>
            <consortium name="Genoscope - CEA"/>
            <person name="William W."/>
        </authorList>
    </citation>
    <scope>NUCLEOTIDE SEQUENCE</scope>
</reference>
<gene>
    <name evidence="2" type="ORF">PSON_ATCC_30995.1.T0860169</name>
</gene>
<dbReference type="Pfam" id="PF01926">
    <property type="entry name" value="MMR_HSR1"/>
    <property type="match status" value="1"/>
</dbReference>
<dbReference type="AlphaFoldDB" id="A0A8S1PTM4"/>
<accession>A0A8S1PTM4</accession>
<organism evidence="2 3">
    <name type="scientific">Paramecium sonneborni</name>
    <dbReference type="NCBI Taxonomy" id="65129"/>
    <lineage>
        <taxon>Eukaryota</taxon>
        <taxon>Sar</taxon>
        <taxon>Alveolata</taxon>
        <taxon>Ciliophora</taxon>
        <taxon>Intramacronucleata</taxon>
        <taxon>Oligohymenophorea</taxon>
        <taxon>Peniculida</taxon>
        <taxon>Parameciidae</taxon>
        <taxon>Paramecium</taxon>
    </lineage>
</organism>
<dbReference type="GO" id="GO:0005525">
    <property type="term" value="F:GTP binding"/>
    <property type="evidence" value="ECO:0007669"/>
    <property type="project" value="InterPro"/>
</dbReference>
<dbReference type="OrthoDB" id="8954335at2759"/>
<name>A0A8S1PTM4_9CILI</name>
<evidence type="ECO:0000313" key="3">
    <source>
        <dbReference type="Proteomes" id="UP000692954"/>
    </source>
</evidence>
<feature type="domain" description="G" evidence="1">
    <location>
        <begin position="8"/>
        <end position="92"/>
    </location>
</feature>
<sequence>MIKERPAVVLISRVGSGKTTLFNKICREAQLTYAGGVSCTRNLFQTSSSYGMGFYIMDTPGFGSDKAVIVHMGGIFAAITGKPLNNILILTKYDRLCNMRKDIAESIKLLSRYREMITVVVTHWDNAENDSQKKQTQKLEEEKKNIVKEVITPLCLQNVIFSGSNTSGEQICKEIDQILIKTIKKKILLTKTEFENQFAEFITLDQNVEINTLDLESEFQAKCNAAINFINQQRDKTSDTAELMHELILAMKEEANATVEEFEKRHGYDCFKLLEQCGNYETAYLTHTKLKSKILTYLNDVINRAQNKMTDYPAHIYNYIKQCPHCQLIWLKVSGCGGQTTCGAFPDSDNEQFKPAAKKFKINISKSQIEIIKLNNNAQANQKQFTNQQKSLKGCGATLIWDSLPILSGQILNELKNAGVLDFFSMKKNGQETQQKAQDMFWDKIQYEAQLQIDRIDNVPITRPDQDTCSTKIITKIIYRNQDGTCYNPNQDLSQIDQINNGQQIILQFNNDERKKNQNQKKSCGGCIIS</sequence>
<evidence type="ECO:0000259" key="1">
    <source>
        <dbReference type="Pfam" id="PF01926"/>
    </source>
</evidence>
<comment type="caution">
    <text evidence="2">The sequence shown here is derived from an EMBL/GenBank/DDBJ whole genome shotgun (WGS) entry which is preliminary data.</text>
</comment>
<evidence type="ECO:0000313" key="2">
    <source>
        <dbReference type="EMBL" id="CAD8106361.1"/>
    </source>
</evidence>
<dbReference type="EMBL" id="CAJJDN010000086">
    <property type="protein sequence ID" value="CAD8106361.1"/>
    <property type="molecule type" value="Genomic_DNA"/>
</dbReference>
<dbReference type="CDD" id="cd00882">
    <property type="entry name" value="Ras_like_GTPase"/>
    <property type="match status" value="1"/>
</dbReference>
<proteinExistence type="predicted"/>
<dbReference type="Proteomes" id="UP000692954">
    <property type="component" value="Unassembled WGS sequence"/>
</dbReference>
<protein>
    <recommendedName>
        <fullName evidence="1">G domain-containing protein</fullName>
    </recommendedName>
</protein>
<keyword evidence="3" id="KW-1185">Reference proteome</keyword>
<dbReference type="InterPro" id="IPR006073">
    <property type="entry name" value="GTP-bd"/>
</dbReference>